<dbReference type="EMBL" id="PYBW01000103">
    <property type="protein sequence ID" value="PYC72949.1"/>
    <property type="molecule type" value="Genomic_DNA"/>
</dbReference>
<evidence type="ECO:0000313" key="3">
    <source>
        <dbReference type="EMBL" id="PYC72949.1"/>
    </source>
</evidence>
<evidence type="ECO:0000313" key="4">
    <source>
        <dbReference type="Proteomes" id="UP000248039"/>
    </source>
</evidence>
<organism evidence="3 4">
    <name type="scientific">Streptomyces tateyamensis</name>
    <dbReference type="NCBI Taxonomy" id="565073"/>
    <lineage>
        <taxon>Bacteria</taxon>
        <taxon>Bacillati</taxon>
        <taxon>Actinomycetota</taxon>
        <taxon>Actinomycetes</taxon>
        <taxon>Kitasatosporales</taxon>
        <taxon>Streptomycetaceae</taxon>
        <taxon>Streptomyces</taxon>
    </lineage>
</organism>
<evidence type="ECO:0000256" key="2">
    <source>
        <dbReference type="SAM" id="SignalP"/>
    </source>
</evidence>
<gene>
    <name evidence="3" type="ORF">C7C46_25515</name>
</gene>
<name>A0A2V4MWF8_9ACTN</name>
<protein>
    <recommendedName>
        <fullName evidence="5">Serine/threonine protein kinase</fullName>
    </recommendedName>
</protein>
<comment type="caution">
    <text evidence="3">The sequence shown here is derived from an EMBL/GenBank/DDBJ whole genome shotgun (WGS) entry which is preliminary data.</text>
</comment>
<feature type="compositionally biased region" description="Low complexity" evidence="1">
    <location>
        <begin position="40"/>
        <end position="111"/>
    </location>
</feature>
<feature type="signal peptide" evidence="2">
    <location>
        <begin position="1"/>
        <end position="33"/>
    </location>
</feature>
<accession>A0A2V4MWF8</accession>
<dbReference type="RefSeq" id="WP_110672264.1">
    <property type="nucleotide sequence ID" value="NZ_PYBW01000103.1"/>
</dbReference>
<keyword evidence="2" id="KW-0732">Signal</keyword>
<sequence length="220" mass="21318">MDESTPAHPAHRRTRRTLAAAALLLSVSTAVSACGGGSGSKASIAATVSPSSGASATAGGSADPAAPGQSASPAPGNGSTPGAGAPSAGSTPGGSAPLKPTTAPPAGGATPPDNPNDPQQRLKPTGYLTQGNQLTVFFFGGTCEKYGLKLNETKAGQVGVDVVVTQPARVGEMCPALVKSDSVVADLSQPLQGRSVVSLRDGSNVPLETAPNGGPVSAGN</sequence>
<dbReference type="AlphaFoldDB" id="A0A2V4MWF8"/>
<dbReference type="Proteomes" id="UP000248039">
    <property type="component" value="Unassembled WGS sequence"/>
</dbReference>
<feature type="region of interest" description="Disordered" evidence="1">
    <location>
        <begin position="34"/>
        <end position="125"/>
    </location>
</feature>
<proteinExistence type="predicted"/>
<keyword evidence="4" id="KW-1185">Reference proteome</keyword>
<reference evidence="3 4" key="1">
    <citation type="submission" date="2018-03" db="EMBL/GenBank/DDBJ databases">
        <title>Bioinformatic expansion and discovery of thiopeptide antibiotics.</title>
        <authorList>
            <person name="Schwalen C.J."/>
            <person name="Hudson G.A."/>
            <person name="Mitchell D.A."/>
        </authorList>
    </citation>
    <scope>NUCLEOTIDE SEQUENCE [LARGE SCALE GENOMIC DNA]</scope>
    <source>
        <strain evidence="3 4">ATCC 21389</strain>
    </source>
</reference>
<evidence type="ECO:0008006" key="5">
    <source>
        <dbReference type="Google" id="ProtNLM"/>
    </source>
</evidence>
<dbReference type="OrthoDB" id="3830613at2"/>
<feature type="chain" id="PRO_5016015050" description="Serine/threonine protein kinase" evidence="2">
    <location>
        <begin position="34"/>
        <end position="220"/>
    </location>
</feature>
<evidence type="ECO:0000256" key="1">
    <source>
        <dbReference type="SAM" id="MobiDB-lite"/>
    </source>
</evidence>